<dbReference type="PANTHER" id="PTHR11937">
    <property type="entry name" value="ACTIN"/>
    <property type="match status" value="1"/>
</dbReference>
<dbReference type="EMBL" id="HBUF01023610">
    <property type="protein sequence ID" value="CAG6612048.1"/>
    <property type="molecule type" value="Transcribed_RNA"/>
</dbReference>
<organism evidence="2">
    <name type="scientific">Cacopsylla melanoneura</name>
    <dbReference type="NCBI Taxonomy" id="428564"/>
    <lineage>
        <taxon>Eukaryota</taxon>
        <taxon>Metazoa</taxon>
        <taxon>Ecdysozoa</taxon>
        <taxon>Arthropoda</taxon>
        <taxon>Hexapoda</taxon>
        <taxon>Insecta</taxon>
        <taxon>Pterygota</taxon>
        <taxon>Neoptera</taxon>
        <taxon>Paraneoptera</taxon>
        <taxon>Hemiptera</taxon>
        <taxon>Sternorrhyncha</taxon>
        <taxon>Psylloidea</taxon>
        <taxon>Psyllidae</taxon>
        <taxon>Psyllinae</taxon>
        <taxon>Cacopsylla</taxon>
    </lineage>
</organism>
<evidence type="ECO:0000313" key="2">
    <source>
        <dbReference type="EMBL" id="CAG6612048.1"/>
    </source>
</evidence>
<dbReference type="AlphaFoldDB" id="A0A8D8LT25"/>
<name>A0A8D8LT25_9HEMI</name>
<dbReference type="CDD" id="cd10207">
    <property type="entry name" value="ASKHA_NBD_Arp10"/>
    <property type="match status" value="1"/>
</dbReference>
<dbReference type="EMBL" id="HBUF01192780">
    <property type="protein sequence ID" value="CAG6658949.1"/>
    <property type="molecule type" value="Transcribed_RNA"/>
</dbReference>
<evidence type="ECO:0000256" key="1">
    <source>
        <dbReference type="RuleBase" id="RU000487"/>
    </source>
</evidence>
<dbReference type="InterPro" id="IPR004000">
    <property type="entry name" value="Actin"/>
</dbReference>
<dbReference type="EMBL" id="HBUF01538787">
    <property type="protein sequence ID" value="CAG6754233.1"/>
    <property type="molecule type" value="Transcribed_RNA"/>
</dbReference>
<dbReference type="InterPro" id="IPR043129">
    <property type="entry name" value="ATPase_NBD"/>
</dbReference>
<reference evidence="2" key="1">
    <citation type="submission" date="2021-05" db="EMBL/GenBank/DDBJ databases">
        <authorList>
            <person name="Alioto T."/>
            <person name="Alioto T."/>
            <person name="Gomez Garrido J."/>
        </authorList>
    </citation>
    <scope>NUCLEOTIDE SEQUENCE</scope>
</reference>
<dbReference type="Pfam" id="PF00022">
    <property type="entry name" value="Actin"/>
    <property type="match status" value="1"/>
</dbReference>
<sequence length="403" mass="45601">MELEVKKSMTEARKSLKLPVYEGLLAEKTGVVLDIGTKYTKYGIFGSFQPKGFVMSQVKDPHTGKVRCLYDYKDADDLYAMLIEFIRKIFFKYFVTSPKDKRIVVVESVLTPTLWRNTLAKVLFKHFEVLSLLYLPSHLVSLCTLGINTGLVLDIGYTEATLLPIFEGVPVLCAWKDLSVGGKSIESNIRTLLKNEVLSQETPKPHLVTVEDIDNLSNSIIEDIKVCSCFVTTKERHDEILAKDPEHKYPNSFLYPLKSGKKIPVSGLLRETAFEVLFDLDLDMLNIATMILDSLVCVSRDMKKPLAENILLMGGTAMTPGLKYRLLQELRTLLESPFYKDKLFIKNFKFHEFPAKENYVAWLGGAIFAATESYSKRAIQKDAYLNNNIIPDWCNLSVNLPSG</sequence>
<dbReference type="Gene3D" id="3.30.420.40">
    <property type="match status" value="2"/>
</dbReference>
<dbReference type="SUPFAM" id="SSF53067">
    <property type="entry name" value="Actin-like ATPase domain"/>
    <property type="match status" value="2"/>
</dbReference>
<dbReference type="EMBL" id="HBUF01192781">
    <property type="protein sequence ID" value="CAG6658950.1"/>
    <property type="molecule type" value="Transcribed_RNA"/>
</dbReference>
<comment type="similarity">
    <text evidence="1">Belongs to the actin family.</text>
</comment>
<proteinExistence type="inferred from homology"/>
<accession>A0A8D8LT25</accession>
<protein>
    <submittedName>
        <fullName evidence="2">Actin-related protein 10</fullName>
    </submittedName>
</protein>
<dbReference type="EMBL" id="HBUF01377040">
    <property type="protein sequence ID" value="CAG6728746.1"/>
    <property type="molecule type" value="Transcribed_RNA"/>
</dbReference>
<dbReference type="EMBL" id="HBUF01538788">
    <property type="protein sequence ID" value="CAG6754234.1"/>
    <property type="molecule type" value="Transcribed_RNA"/>
</dbReference>
<dbReference type="SMART" id="SM00268">
    <property type="entry name" value="ACTIN"/>
    <property type="match status" value="1"/>
</dbReference>
<dbReference type="Gene3D" id="3.90.640.10">
    <property type="entry name" value="Actin, Chain A, domain 4"/>
    <property type="match status" value="1"/>
</dbReference>
<dbReference type="EMBL" id="HBUF01377039">
    <property type="protein sequence ID" value="CAG6728745.1"/>
    <property type="molecule type" value="Transcribed_RNA"/>
</dbReference>